<reference evidence="2 3" key="1">
    <citation type="submission" date="2018-06" db="EMBL/GenBank/DDBJ databases">
        <title>Draft genome sequence of Burkholderia reimsis strain BE51 isolated from a French agricultural soil.</title>
        <authorList>
            <person name="Esmaeel Q."/>
        </authorList>
    </citation>
    <scope>NUCLEOTIDE SEQUENCE [LARGE SCALE GENOMIC DNA]</scope>
    <source>
        <strain evidence="2 3">BE51</strain>
    </source>
</reference>
<comment type="caution">
    <text evidence="2">The sequence shown here is derived from an EMBL/GenBank/DDBJ whole genome shotgun (WGS) entry which is preliminary data.</text>
</comment>
<dbReference type="Proteomes" id="UP000252458">
    <property type="component" value="Unassembled WGS sequence"/>
</dbReference>
<name>A0A365QQX7_9BURK</name>
<feature type="region of interest" description="Disordered" evidence="1">
    <location>
        <begin position="314"/>
        <end position="338"/>
    </location>
</feature>
<gene>
    <name evidence="2" type="ORF">DPV79_24245</name>
</gene>
<evidence type="ECO:0000313" key="2">
    <source>
        <dbReference type="EMBL" id="RBB36771.1"/>
    </source>
</evidence>
<dbReference type="RefSeq" id="WP_113046658.1">
    <property type="nucleotide sequence ID" value="NZ_QMFZ01000022.1"/>
</dbReference>
<keyword evidence="3" id="KW-1185">Reference proteome</keyword>
<evidence type="ECO:0000313" key="3">
    <source>
        <dbReference type="Proteomes" id="UP000252458"/>
    </source>
</evidence>
<proteinExistence type="predicted"/>
<organism evidence="2 3">
    <name type="scientific">Burkholderia reimsis</name>
    <dbReference type="NCBI Taxonomy" id="2234132"/>
    <lineage>
        <taxon>Bacteria</taxon>
        <taxon>Pseudomonadati</taxon>
        <taxon>Pseudomonadota</taxon>
        <taxon>Betaproteobacteria</taxon>
        <taxon>Burkholderiales</taxon>
        <taxon>Burkholderiaceae</taxon>
        <taxon>Burkholderia</taxon>
    </lineage>
</organism>
<dbReference type="AlphaFoldDB" id="A0A365QQX7"/>
<sequence>MQVRVKLSSDPLIDFLDFSYAIADAACPTGEKGLEGLDCVTGKLVTRHVPIPQSGGFGATWQSVLVSNDGRTLNELLSSDQAVVNEPAVSELPFHEPSPPQIGELTLPYELSDADREAFAKVLVDIKRPLRYPMSDEERAEFMEAYCKLPNRPMWMPALVTEETINRRKSDHDAVLLRHQRALLQEFEAGRLTPVNAYHAPVATLMAGTFIPREQAIAYLERHGFEYGDDAPDAVVPDIMTQCNSEVGKGEASELPEGDSERRVGVSRHSAAERAAAVKLYWDLKEAQEPDFAAQVAKKYGVTERTVNNWVKQEAKQATEQKRRAASPFALGNKTGSE</sequence>
<evidence type="ECO:0000256" key="1">
    <source>
        <dbReference type="SAM" id="MobiDB-lite"/>
    </source>
</evidence>
<accession>A0A365QQX7</accession>
<feature type="compositionally biased region" description="Basic and acidic residues" evidence="1">
    <location>
        <begin position="314"/>
        <end position="323"/>
    </location>
</feature>
<dbReference type="EMBL" id="QMFZ01000022">
    <property type="protein sequence ID" value="RBB36771.1"/>
    <property type="molecule type" value="Genomic_DNA"/>
</dbReference>
<protein>
    <submittedName>
        <fullName evidence="2">Uncharacterized protein</fullName>
    </submittedName>
</protein>